<feature type="transmembrane region" description="Helical" evidence="1">
    <location>
        <begin position="174"/>
        <end position="194"/>
    </location>
</feature>
<keyword evidence="1" id="KW-1133">Transmembrane helix</keyword>
<evidence type="ECO:0000313" key="3">
    <source>
        <dbReference type="Proteomes" id="UP000527315"/>
    </source>
</evidence>
<dbReference type="EMBL" id="DUFJ01000078">
    <property type="protein sequence ID" value="HIH33320.1"/>
    <property type="molecule type" value="Genomic_DNA"/>
</dbReference>
<name>A0A7J4KVP4_9ARCH</name>
<organism evidence="2 3">
    <name type="scientific">Candidatus Iainarchaeum sp</name>
    <dbReference type="NCBI Taxonomy" id="3101447"/>
    <lineage>
        <taxon>Archaea</taxon>
        <taxon>Candidatus Iainarchaeota</taxon>
        <taxon>Candidatus Iainarchaeia</taxon>
        <taxon>Candidatus Iainarchaeales</taxon>
        <taxon>Candidatus Iainarchaeaceae</taxon>
        <taxon>Candidatus Iainarchaeum</taxon>
    </lineage>
</organism>
<evidence type="ECO:0000313" key="2">
    <source>
        <dbReference type="EMBL" id="HIH33320.1"/>
    </source>
</evidence>
<protein>
    <submittedName>
        <fullName evidence="2">DUF2207 domain-containing protein</fullName>
    </submittedName>
</protein>
<keyword evidence="1" id="KW-0812">Transmembrane</keyword>
<keyword evidence="1" id="KW-0472">Membrane</keyword>
<proteinExistence type="predicted"/>
<reference evidence="3" key="1">
    <citation type="journal article" date="2020" name="bioRxiv">
        <title>A rank-normalized archaeal taxonomy based on genome phylogeny resolves widespread incomplete and uneven classifications.</title>
        <authorList>
            <person name="Rinke C."/>
            <person name="Chuvochina M."/>
            <person name="Mussig A.J."/>
            <person name="Chaumeil P.-A."/>
            <person name="Waite D.W."/>
            <person name="Whitman W.B."/>
            <person name="Parks D.H."/>
            <person name="Hugenholtz P."/>
        </authorList>
    </citation>
    <scope>NUCLEOTIDE SEQUENCE [LARGE SCALE GENOMIC DNA]</scope>
</reference>
<comment type="caution">
    <text evidence="2">The sequence shown here is derived from an EMBL/GenBank/DDBJ whole genome shotgun (WGS) entry which is preliminary data.</text>
</comment>
<accession>A0A7J4KVP4</accession>
<feature type="transmembrane region" description="Helical" evidence="1">
    <location>
        <begin position="133"/>
        <end position="162"/>
    </location>
</feature>
<feature type="transmembrane region" description="Helical" evidence="1">
    <location>
        <begin position="222"/>
        <end position="245"/>
    </location>
</feature>
<evidence type="ECO:0000256" key="1">
    <source>
        <dbReference type="SAM" id="Phobius"/>
    </source>
</evidence>
<gene>
    <name evidence="2" type="ORF">HA227_03635</name>
</gene>
<feature type="transmembrane region" description="Helical" evidence="1">
    <location>
        <begin position="251"/>
        <end position="269"/>
    </location>
</feature>
<dbReference type="Proteomes" id="UP000527315">
    <property type="component" value="Unassembled WGS sequence"/>
</dbReference>
<sequence length="338" mass="38979">MMASDSKIENQTFYTEPPFSYRPSVAEFLATMHVTKKGIIADLMHLDRKGKLNIERYFLDGLEIRLKDSSDLNDNEVFLWELLQAKARGGLVSIKFSELDYVSGKYESLVLQNTVGKFGSAFPFNPAKIPGGFVIFGFISYTILSIIAFFFITIPLLALFPIMMLVPSNEIRTALQLMLAAVALLAPFIVVYFISSRKIGDSRIERKFLLKEIVWQIIKIHLLMYLTYGLMAVIVLSTLIVPTLISSQSSLVLGTWILTLTWLAAWVVYSHFFGKIAYRFFYWLFENKETAENRKKWLAFKDFIFDYSQLDEKPLKYYELWGEFYYYALAVGAVKKPF</sequence>
<dbReference type="AlphaFoldDB" id="A0A7J4KVP4"/>